<protein>
    <submittedName>
        <fullName evidence="5">DUF155-domain-containing protein</fullName>
    </submittedName>
</protein>
<gene>
    <name evidence="5" type="ORF">SCHPADRAFT_865157</name>
</gene>
<dbReference type="Proteomes" id="UP000053477">
    <property type="component" value="Unassembled WGS sequence"/>
</dbReference>
<proteinExistence type="inferred from homology"/>
<dbReference type="InterPro" id="IPR051624">
    <property type="entry name" value="RMD1/Sad1-interacting"/>
</dbReference>
<comment type="similarity">
    <text evidence="1">Belongs to the RMD1/sif2 family.</text>
</comment>
<dbReference type="FunCoup" id="A0A0H2SC44">
    <property type="interactions" value="34"/>
</dbReference>
<evidence type="ECO:0000259" key="4">
    <source>
        <dbReference type="Pfam" id="PF02582"/>
    </source>
</evidence>
<sequence length="518" mass="58017">MASSSDRSNTSRKASISALLSRGNRQALSSIPEATPLVRRPSGGVTLLNNADGGIKAQRTSKTSQKLVVLPSEPQTKPILGELVDESSETLVTTKGTQEYKSEGERMTKSEREKAGFKRLTAYCVSESLRMKLLAAFLKREHNVAPRVYDEALYVMYHLPLLPGYDPSVNVRSSVAAKSPGGKSFLRRLSEAEENGYEGTYFASEDGEDSFSTDGYIVSSSPLETRISNEQGEQQRPRRRTRAKSVSEEKIGEVIFFSYGVIVFFGLREAQERAIIEDINTAGILTRKFGEDAWEVEECHFVYDPNTAYQRIYNDLFTFKSSSHLLKLSIAHALAQSTLLARYESKAQGVLSDPQTTRIPRMLASTGELKLRRRDALRLTGRLFQLRRDVNLVSNVLDVPELFWSEASLKDLYDAVREYMEIGPRVHVLNEKLTVANDLLDLIHGHLNNSAMERITWIIIWLIVVACLVEFGEVLARLIVNSTEKRKDAILPPVPIDLPISKENAMAVLERIMQGSKI</sequence>
<feature type="transmembrane region" description="Helical" evidence="3">
    <location>
        <begin position="457"/>
        <end position="480"/>
    </location>
</feature>
<reference evidence="5 6" key="1">
    <citation type="submission" date="2015-04" db="EMBL/GenBank/DDBJ databases">
        <title>Complete genome sequence of Schizopora paradoxa KUC8140, a cosmopolitan wood degrader in East Asia.</title>
        <authorList>
            <consortium name="DOE Joint Genome Institute"/>
            <person name="Min B."/>
            <person name="Park H."/>
            <person name="Jang Y."/>
            <person name="Kim J.-J."/>
            <person name="Kim K.H."/>
            <person name="Pangilinan J."/>
            <person name="Lipzen A."/>
            <person name="Riley R."/>
            <person name="Grigoriev I.V."/>
            <person name="Spatafora J.W."/>
            <person name="Choi I.-G."/>
        </authorList>
    </citation>
    <scope>NUCLEOTIDE SEQUENCE [LARGE SCALE GENOMIC DNA]</scope>
    <source>
        <strain evidence="5 6">KUC8140</strain>
    </source>
</reference>
<organism evidence="5 6">
    <name type="scientific">Schizopora paradoxa</name>
    <dbReference type="NCBI Taxonomy" id="27342"/>
    <lineage>
        <taxon>Eukaryota</taxon>
        <taxon>Fungi</taxon>
        <taxon>Dikarya</taxon>
        <taxon>Basidiomycota</taxon>
        <taxon>Agaricomycotina</taxon>
        <taxon>Agaricomycetes</taxon>
        <taxon>Hymenochaetales</taxon>
        <taxon>Schizoporaceae</taxon>
        <taxon>Schizopora</taxon>
    </lineage>
</organism>
<dbReference type="OrthoDB" id="18302at2759"/>
<dbReference type="InterPro" id="IPR003734">
    <property type="entry name" value="DUF155"/>
</dbReference>
<evidence type="ECO:0000256" key="3">
    <source>
        <dbReference type="SAM" id="Phobius"/>
    </source>
</evidence>
<dbReference type="AlphaFoldDB" id="A0A0H2SC44"/>
<feature type="region of interest" description="Disordered" evidence="2">
    <location>
        <begin position="223"/>
        <end position="244"/>
    </location>
</feature>
<feature type="domain" description="DUF155" evidence="4">
    <location>
        <begin position="254"/>
        <end position="430"/>
    </location>
</feature>
<keyword evidence="3" id="KW-0472">Membrane</keyword>
<dbReference type="InParanoid" id="A0A0H2SC44"/>
<dbReference type="PANTHER" id="PTHR16255">
    <property type="entry name" value="REQUIRED FOR MEIOTIC NUCLEAR DIVISION PROTEIN 1 HOMOLOG"/>
    <property type="match status" value="1"/>
</dbReference>
<name>A0A0H2SC44_9AGAM</name>
<dbReference type="GO" id="GO:0005739">
    <property type="term" value="C:mitochondrion"/>
    <property type="evidence" value="ECO:0007669"/>
    <property type="project" value="UniProtKB-ARBA"/>
</dbReference>
<evidence type="ECO:0000256" key="1">
    <source>
        <dbReference type="ARBA" id="ARBA00008306"/>
    </source>
</evidence>
<feature type="compositionally biased region" description="Polar residues" evidence="2">
    <location>
        <begin position="1"/>
        <end position="14"/>
    </location>
</feature>
<keyword evidence="3" id="KW-0812">Transmembrane</keyword>
<dbReference type="Pfam" id="PF02582">
    <property type="entry name" value="DUF155"/>
    <property type="match status" value="1"/>
</dbReference>
<accession>A0A0H2SC44</accession>
<keyword evidence="3" id="KW-1133">Transmembrane helix</keyword>
<dbReference type="PANTHER" id="PTHR16255:SF4">
    <property type="entry name" value="SPORULATION PROTEIN RMD8"/>
    <property type="match status" value="1"/>
</dbReference>
<evidence type="ECO:0000313" key="5">
    <source>
        <dbReference type="EMBL" id="KLO19308.1"/>
    </source>
</evidence>
<evidence type="ECO:0000313" key="6">
    <source>
        <dbReference type="Proteomes" id="UP000053477"/>
    </source>
</evidence>
<dbReference type="EMBL" id="KQ085887">
    <property type="protein sequence ID" value="KLO19308.1"/>
    <property type="molecule type" value="Genomic_DNA"/>
</dbReference>
<feature type="compositionally biased region" description="Polar residues" evidence="2">
    <location>
        <begin position="223"/>
        <end position="234"/>
    </location>
</feature>
<feature type="region of interest" description="Disordered" evidence="2">
    <location>
        <begin position="1"/>
        <end position="51"/>
    </location>
</feature>
<dbReference type="STRING" id="27342.A0A0H2SC44"/>
<keyword evidence="6" id="KW-1185">Reference proteome</keyword>
<evidence type="ECO:0000256" key="2">
    <source>
        <dbReference type="SAM" id="MobiDB-lite"/>
    </source>
</evidence>